<feature type="site" description="Lowers pKa of active site Cys" evidence="3">
    <location>
        <position position="162"/>
    </location>
</feature>
<dbReference type="GO" id="GO:0033819">
    <property type="term" value="F:lipoyl(octanoyl) transferase activity"/>
    <property type="evidence" value="ECO:0007669"/>
    <property type="project" value="InterPro"/>
</dbReference>
<gene>
    <name evidence="3" type="primary">lipL</name>
    <name evidence="5" type="ORF">SAMN05421736_1432</name>
</gene>
<dbReference type="STRING" id="1503961.SAMN05421736_1432"/>
<comment type="pathway">
    <text evidence="3">Protein modification; protein lipoylation via endogenous pathway; protein N(6)-(lipoyl)lysine from octanoyl-[acyl-carrier-protein].</text>
</comment>
<name>A0A1H3V4G9_9BACI</name>
<evidence type="ECO:0000313" key="6">
    <source>
        <dbReference type="Proteomes" id="UP000198935"/>
    </source>
</evidence>
<proteinExistence type="inferred from homology"/>
<dbReference type="Pfam" id="PF21948">
    <property type="entry name" value="LplA-B_cat"/>
    <property type="match status" value="1"/>
</dbReference>
<dbReference type="GO" id="GO:0009107">
    <property type="term" value="P:lipoate biosynthetic process"/>
    <property type="evidence" value="ECO:0007669"/>
    <property type="project" value="UniProtKB-UniRule"/>
</dbReference>
<dbReference type="InterPro" id="IPR004143">
    <property type="entry name" value="BPL_LPL_catalytic"/>
</dbReference>
<dbReference type="Proteomes" id="UP000198935">
    <property type="component" value="Unassembled WGS sequence"/>
</dbReference>
<dbReference type="PANTHER" id="PTHR43679:SF2">
    <property type="entry name" value="OCTANOYL-[GCVH]:PROTEIN N-OCTANOYLTRANSFERASE"/>
    <property type="match status" value="1"/>
</dbReference>
<evidence type="ECO:0000256" key="3">
    <source>
        <dbReference type="HAMAP-Rule" id="MF_02119"/>
    </source>
</evidence>
<evidence type="ECO:0000313" key="5">
    <source>
        <dbReference type="EMBL" id="SDZ68945.1"/>
    </source>
</evidence>
<dbReference type="InterPro" id="IPR050664">
    <property type="entry name" value="Octanoyltrans_LipM/LipL"/>
</dbReference>
<dbReference type="EMBL" id="FNPI01000043">
    <property type="protein sequence ID" value="SDZ68945.1"/>
    <property type="molecule type" value="Genomic_DNA"/>
</dbReference>
<dbReference type="OrthoDB" id="2080934at2"/>
<accession>A0A1H3V4G9</accession>
<protein>
    <recommendedName>
        <fullName evidence="3">Octanoyl-[GcvH]:protein N-octanoyltransferase</fullName>
        <ecNumber evidence="3">2.3.1.204</ecNumber>
    </recommendedName>
    <alternativeName>
        <fullName evidence="3">Octanoyl-[GcvH]:E2 amidotransferase</fullName>
    </alternativeName>
</protein>
<dbReference type="GO" id="GO:0009249">
    <property type="term" value="P:protein lipoylation"/>
    <property type="evidence" value="ECO:0007669"/>
    <property type="project" value="UniProtKB-UniRule"/>
</dbReference>
<dbReference type="EC" id="2.3.1.204" evidence="3"/>
<evidence type="ECO:0000259" key="4">
    <source>
        <dbReference type="PROSITE" id="PS51733"/>
    </source>
</evidence>
<dbReference type="CDD" id="cd16443">
    <property type="entry name" value="LplA"/>
    <property type="match status" value="1"/>
</dbReference>
<dbReference type="PROSITE" id="PS51733">
    <property type="entry name" value="BPL_LPL_CATALYTIC"/>
    <property type="match status" value="1"/>
</dbReference>
<comment type="miscellaneous">
    <text evidence="3">The reaction proceeds via a thioester-linked acyl-enzyme intermediate.</text>
</comment>
<dbReference type="Gene3D" id="3.30.930.10">
    <property type="entry name" value="Bira Bifunctional Protein, Domain 2"/>
    <property type="match status" value="1"/>
</dbReference>
<feature type="active site" description="Acyl-thioester intermediate" evidence="3">
    <location>
        <position position="150"/>
    </location>
</feature>
<evidence type="ECO:0000256" key="2">
    <source>
        <dbReference type="ARBA" id="ARBA00023315"/>
    </source>
</evidence>
<comment type="catalytic activity">
    <reaction evidence="3">
        <text>N(6)-octanoyl-L-lysyl-[glycine-cleavage complex H protein] + L-lysyl-[lipoyl-carrier protein] = N(6)-octanoyl-L-lysyl-[lipoyl-carrier protein] + L-lysyl-[glycine-cleavage complex H protein]</text>
        <dbReference type="Rhea" id="RHEA:20213"/>
        <dbReference type="Rhea" id="RHEA-COMP:10500"/>
        <dbReference type="Rhea" id="RHEA-COMP:10501"/>
        <dbReference type="Rhea" id="RHEA-COMP:10503"/>
        <dbReference type="Rhea" id="RHEA-COMP:10504"/>
        <dbReference type="ChEBI" id="CHEBI:29969"/>
        <dbReference type="ChEBI" id="CHEBI:78809"/>
        <dbReference type="EC" id="2.3.1.204"/>
    </reaction>
</comment>
<dbReference type="AlphaFoldDB" id="A0A1H3V4G9"/>
<dbReference type="PANTHER" id="PTHR43679">
    <property type="entry name" value="OCTANOYLTRANSFERASE LIPM-RELATED"/>
    <property type="match status" value="1"/>
</dbReference>
<keyword evidence="2 3" id="KW-0012">Acyltransferase</keyword>
<reference evidence="6" key="1">
    <citation type="submission" date="2016-10" db="EMBL/GenBank/DDBJ databases">
        <authorList>
            <person name="Varghese N."/>
            <person name="Submissions S."/>
        </authorList>
    </citation>
    <scope>NUCLEOTIDE SEQUENCE [LARGE SCALE GENOMIC DNA]</scope>
    <source>
        <strain evidence="6">SP</strain>
    </source>
</reference>
<keyword evidence="6" id="KW-1185">Reference proteome</keyword>
<evidence type="ECO:0000256" key="1">
    <source>
        <dbReference type="ARBA" id="ARBA00022679"/>
    </source>
</evidence>
<organism evidence="5 6">
    <name type="scientific">Evansella caseinilytica</name>
    <dbReference type="NCBI Taxonomy" id="1503961"/>
    <lineage>
        <taxon>Bacteria</taxon>
        <taxon>Bacillati</taxon>
        <taxon>Bacillota</taxon>
        <taxon>Bacilli</taxon>
        <taxon>Bacillales</taxon>
        <taxon>Bacillaceae</taxon>
        <taxon>Evansella</taxon>
    </lineage>
</organism>
<dbReference type="HAMAP" id="MF_02119">
    <property type="entry name" value="LipL"/>
    <property type="match status" value="1"/>
</dbReference>
<dbReference type="SUPFAM" id="SSF55681">
    <property type="entry name" value="Class II aaRS and biotin synthetases"/>
    <property type="match status" value="1"/>
</dbReference>
<comment type="function">
    <text evidence="3">Catalyzes the amidotransfer (transamidation) of the octanoyl moiety from octanoyl-GcvH to the lipoyl domain of the E2 subunit of lipoate-dependent enzymes.</text>
</comment>
<comment type="similarity">
    <text evidence="3">Belongs to the octanoyltransferase LipL family.</text>
</comment>
<feature type="domain" description="BPL/LPL catalytic" evidence="4">
    <location>
        <begin position="47"/>
        <end position="230"/>
    </location>
</feature>
<keyword evidence="1 3" id="KW-0808">Transferase</keyword>
<sequence>MHEHEPLHSPLYRKQWYYLDHSDAGLTMNPIHSFAMDDTLCRKIAAEPDWGIARSWVHHSTVVLGIQDSRLPHVEDGISFLRQQGYHVIVRNSGGLAVVLDKDILNLSLIFKEDKGMSIDHGYELMVAMMKRILPFGEKIEDGEIKESYCPGRYDLSINGKKFAGISQRRLRGGVAVQIYLAVSGSGAQRAELIRQFYEHAVQGETIKFNYPKIVPAKMAAIAELTGSSFSVQEVLHSLLFALRALSSELHTCQLSAADWEQFAENVARMEKRNEKLLL</sequence>
<dbReference type="InterPro" id="IPR024897">
    <property type="entry name" value="LipL"/>
</dbReference>
<dbReference type="InterPro" id="IPR045864">
    <property type="entry name" value="aa-tRNA-synth_II/BPL/LPL"/>
</dbReference>